<dbReference type="RefSeq" id="XP_012895812.1">
    <property type="nucleotide sequence ID" value="XM_013040358.1"/>
</dbReference>
<evidence type="ECO:0000256" key="4">
    <source>
        <dbReference type="ARBA" id="ARBA00022741"/>
    </source>
</evidence>
<sequence length="156" mass="18136">MCARLIFTISSVTVSFQMRTWKAPASTYNTSVAREGMRKRRISASNQHTQVSKPNNRSFILLYYNNIIVEMGLLKNASVQDWDDAEKARAYIHKHGILQFINVYKMYCNRCCAELRWGDEIECNIVIFDRENKTVKLSQRAPVIIDELAERALKQK</sequence>
<evidence type="ECO:0000256" key="6">
    <source>
        <dbReference type="RuleBase" id="RU367135"/>
    </source>
</evidence>
<dbReference type="PANTHER" id="PTHR11164">
    <property type="entry name" value="GLUTAMATE CYSTEINE LIGASE"/>
    <property type="match status" value="1"/>
</dbReference>
<evidence type="ECO:0000256" key="5">
    <source>
        <dbReference type="ARBA" id="ARBA00022840"/>
    </source>
</evidence>
<keyword evidence="3 6" id="KW-0317">Glutathione biosynthesis</keyword>
<dbReference type="GO" id="GO:0004357">
    <property type="term" value="F:glutamate-cysteine ligase activity"/>
    <property type="evidence" value="ECO:0007669"/>
    <property type="project" value="UniProtKB-UniRule"/>
</dbReference>
<dbReference type="InParanoid" id="D8M125"/>
<accession>D8M125</accession>
<dbReference type="EMBL" id="FN668644">
    <property type="protein sequence ID" value="CBK21764.2"/>
    <property type="molecule type" value="Genomic_DNA"/>
</dbReference>
<dbReference type="EC" id="6.3.2.2" evidence="1 6"/>
<keyword evidence="4 6" id="KW-0547">Nucleotide-binding</keyword>
<evidence type="ECO:0000256" key="3">
    <source>
        <dbReference type="ARBA" id="ARBA00022684"/>
    </source>
</evidence>
<evidence type="ECO:0000256" key="1">
    <source>
        <dbReference type="ARBA" id="ARBA00012220"/>
    </source>
</evidence>
<comment type="pathway">
    <text evidence="6">Sulfur metabolism; glutathione biosynthesis; glutathione from L-cysteine and L-glutamate: step 1/2.</text>
</comment>
<dbReference type="OrthoDB" id="7939818at2759"/>
<dbReference type="Gene3D" id="3.30.590.50">
    <property type="match status" value="1"/>
</dbReference>
<evidence type="ECO:0000313" key="7">
    <source>
        <dbReference type="EMBL" id="CBK21764.2"/>
    </source>
</evidence>
<comment type="similarity">
    <text evidence="6">Belongs to the glutamate--cysteine ligase type 3 family.</text>
</comment>
<dbReference type="GO" id="GO:0006750">
    <property type="term" value="P:glutathione biosynthetic process"/>
    <property type="evidence" value="ECO:0007669"/>
    <property type="project" value="UniProtKB-UniRule"/>
</dbReference>
<keyword evidence="2 6" id="KW-0436">Ligase</keyword>
<protein>
    <recommendedName>
        <fullName evidence="1 6">Glutamate--cysteine ligase</fullName>
        <ecNumber evidence="1 6">6.3.2.2</ecNumber>
    </recommendedName>
    <alternativeName>
        <fullName evidence="6">Gamma-ECS</fullName>
    </alternativeName>
    <alternativeName>
        <fullName evidence="6">Gamma-glutamylcysteine synthetase</fullName>
    </alternativeName>
</protein>
<dbReference type="AlphaFoldDB" id="D8M125"/>
<reference evidence="7" key="1">
    <citation type="submission" date="2010-02" db="EMBL/GenBank/DDBJ databases">
        <title>Sequencing and annotation of the Blastocystis hominis genome.</title>
        <authorList>
            <person name="Wincker P."/>
        </authorList>
    </citation>
    <scope>NUCLEOTIDE SEQUENCE</scope>
    <source>
        <strain evidence="7">Singapore isolate B</strain>
    </source>
</reference>
<organism evidence="7">
    <name type="scientific">Blastocystis hominis</name>
    <dbReference type="NCBI Taxonomy" id="12968"/>
    <lineage>
        <taxon>Eukaryota</taxon>
        <taxon>Sar</taxon>
        <taxon>Stramenopiles</taxon>
        <taxon>Bigyra</taxon>
        <taxon>Opalozoa</taxon>
        <taxon>Opalinata</taxon>
        <taxon>Blastocystidae</taxon>
        <taxon>Blastocystis</taxon>
    </lineage>
</organism>
<dbReference type="PANTHER" id="PTHR11164:SF0">
    <property type="entry name" value="GLUTAMATE--CYSTEINE LIGASE CATALYTIC SUBUNIT"/>
    <property type="match status" value="1"/>
</dbReference>
<dbReference type="Proteomes" id="UP000008312">
    <property type="component" value="Unassembled WGS sequence"/>
</dbReference>
<name>D8M125_BLAHO</name>
<evidence type="ECO:0000313" key="8">
    <source>
        <dbReference type="Proteomes" id="UP000008312"/>
    </source>
</evidence>
<comment type="catalytic activity">
    <reaction evidence="6">
        <text>L-cysteine + L-glutamate + ATP = gamma-L-glutamyl-L-cysteine + ADP + phosphate + H(+)</text>
        <dbReference type="Rhea" id="RHEA:13285"/>
        <dbReference type="ChEBI" id="CHEBI:15378"/>
        <dbReference type="ChEBI" id="CHEBI:29985"/>
        <dbReference type="ChEBI" id="CHEBI:30616"/>
        <dbReference type="ChEBI" id="CHEBI:35235"/>
        <dbReference type="ChEBI" id="CHEBI:43474"/>
        <dbReference type="ChEBI" id="CHEBI:58173"/>
        <dbReference type="ChEBI" id="CHEBI:456216"/>
        <dbReference type="EC" id="6.3.2.2"/>
    </reaction>
</comment>
<keyword evidence="5 6" id="KW-0067">ATP-binding</keyword>
<dbReference type="InterPro" id="IPR004308">
    <property type="entry name" value="GCS"/>
</dbReference>
<gene>
    <name evidence="7" type="ORF">GSBLH_T00001882001</name>
</gene>
<dbReference type="GeneID" id="24919105"/>
<proteinExistence type="inferred from homology"/>
<dbReference type="GO" id="GO:0005524">
    <property type="term" value="F:ATP binding"/>
    <property type="evidence" value="ECO:0007669"/>
    <property type="project" value="UniProtKB-UniRule"/>
</dbReference>
<dbReference type="UniPathway" id="UPA00142">
    <property type="reaction ID" value="UER00209"/>
</dbReference>
<keyword evidence="8" id="KW-1185">Reference proteome</keyword>
<evidence type="ECO:0000256" key="2">
    <source>
        <dbReference type="ARBA" id="ARBA00022598"/>
    </source>
</evidence>